<dbReference type="InterPro" id="IPR035669">
    <property type="entry name" value="SGNH_plant_lipase-like"/>
</dbReference>
<dbReference type="SUPFAM" id="SSF52266">
    <property type="entry name" value="SGNH hydrolase"/>
    <property type="match status" value="1"/>
</dbReference>
<dbReference type="InterPro" id="IPR001087">
    <property type="entry name" value="GDSL"/>
</dbReference>
<dbReference type="PANTHER" id="PTHR45642:SF46">
    <property type="entry name" value="OS06G0636700 PROTEIN"/>
    <property type="match status" value="1"/>
</dbReference>
<reference evidence="4" key="1">
    <citation type="submission" date="2025-08" db="UniProtKB">
        <authorList>
            <consortium name="RefSeq"/>
        </authorList>
    </citation>
    <scope>IDENTIFICATION</scope>
</reference>
<gene>
    <name evidence="4" type="primary">LOC120279542</name>
</gene>
<dbReference type="GO" id="GO:0016788">
    <property type="term" value="F:hydrolase activity, acting on ester bonds"/>
    <property type="evidence" value="ECO:0007669"/>
    <property type="project" value="InterPro"/>
</dbReference>
<name>A0AB40CWH2_DIOCR</name>
<dbReference type="Gene3D" id="3.40.50.1110">
    <property type="entry name" value="SGNH hydrolase"/>
    <property type="match status" value="1"/>
</dbReference>
<evidence type="ECO:0000256" key="1">
    <source>
        <dbReference type="ARBA" id="ARBA00008668"/>
    </source>
</evidence>
<comment type="similarity">
    <text evidence="1">Belongs to the 'GDSL' lipolytic enzyme family.</text>
</comment>
<keyword evidence="3" id="KW-1185">Reference proteome</keyword>
<accession>A0AB40CWH2</accession>
<dbReference type="Pfam" id="PF00657">
    <property type="entry name" value="Lipase_GDSL"/>
    <property type="match status" value="1"/>
</dbReference>
<sequence length="350" mass="39554">MRPPHLYFILIQFLPLFSHHVIATVPAIIVFGDSTVDAGNNNVIATLLKSNFGPYGRDFIGGEPTGRFCNGRLATDYIAEAFGLGSTIPAYLDPAFDIKDFMTSVCFASAGTGFDIATSEVLNVIPLEKEVEYFGEYQEKLRNYVGESKAKQIVNEAIYIVSIGTNDFLENYYALITGRFKQYTIEEFEDFLVELAAKFFSEIYYLGARKIAFTGLSPIGCLPLERTTNLLHGGACIEEYNKVAKDFNSKMMAKIYELNAELPGIRLIFLDIYNTVLHIIQNPSSYGFENSRRGCCATGLFEMSYLCNQWSHATCPDADKYVFWDSFHPTQKMNRIMAQYAVDTYMRFFI</sequence>
<proteinExistence type="inferred from homology"/>
<evidence type="ECO:0000313" key="4">
    <source>
        <dbReference type="RefSeq" id="XP_039142398.1"/>
    </source>
</evidence>
<evidence type="ECO:0000313" key="3">
    <source>
        <dbReference type="Proteomes" id="UP001515500"/>
    </source>
</evidence>
<dbReference type="InterPro" id="IPR036514">
    <property type="entry name" value="SGNH_hydro_sf"/>
</dbReference>
<dbReference type="InterPro" id="IPR050592">
    <property type="entry name" value="GDSL_lipolytic_enzyme"/>
</dbReference>
<dbReference type="CDD" id="cd01837">
    <property type="entry name" value="SGNH_plant_lipase_like"/>
    <property type="match status" value="1"/>
</dbReference>
<dbReference type="FunFam" id="3.40.50.1110:FF:000003">
    <property type="entry name" value="GDSL esterase/lipase APG"/>
    <property type="match status" value="1"/>
</dbReference>
<dbReference type="Proteomes" id="UP001515500">
    <property type="component" value="Chromosome 16"/>
</dbReference>
<dbReference type="PANTHER" id="PTHR45642">
    <property type="entry name" value="GDSL ESTERASE/LIPASE EXL3"/>
    <property type="match status" value="1"/>
</dbReference>
<dbReference type="RefSeq" id="XP_039142398.1">
    <property type="nucleotide sequence ID" value="XM_039286464.1"/>
</dbReference>
<dbReference type="AlphaFoldDB" id="A0AB40CWH2"/>
<feature type="chain" id="PRO_5044342916" evidence="2">
    <location>
        <begin position="24"/>
        <end position="350"/>
    </location>
</feature>
<keyword evidence="2" id="KW-0732">Signal</keyword>
<organism evidence="3 4">
    <name type="scientific">Dioscorea cayennensis subsp. rotundata</name>
    <name type="common">White Guinea yam</name>
    <name type="synonym">Dioscorea rotundata</name>
    <dbReference type="NCBI Taxonomy" id="55577"/>
    <lineage>
        <taxon>Eukaryota</taxon>
        <taxon>Viridiplantae</taxon>
        <taxon>Streptophyta</taxon>
        <taxon>Embryophyta</taxon>
        <taxon>Tracheophyta</taxon>
        <taxon>Spermatophyta</taxon>
        <taxon>Magnoliopsida</taxon>
        <taxon>Liliopsida</taxon>
        <taxon>Dioscoreales</taxon>
        <taxon>Dioscoreaceae</taxon>
        <taxon>Dioscorea</taxon>
    </lineage>
</organism>
<evidence type="ECO:0000256" key="2">
    <source>
        <dbReference type="SAM" id="SignalP"/>
    </source>
</evidence>
<dbReference type="GeneID" id="120279542"/>
<feature type="signal peptide" evidence="2">
    <location>
        <begin position="1"/>
        <end position="23"/>
    </location>
</feature>
<protein>
    <submittedName>
        <fullName evidence="4">GDSL esterase/lipase At4g26790</fullName>
    </submittedName>
</protein>